<name>A0A285VT90_9MICO</name>
<keyword evidence="2" id="KW-0812">Transmembrane</keyword>
<keyword evidence="2" id="KW-0472">Membrane</keyword>
<feature type="compositionally biased region" description="Pro residues" evidence="1">
    <location>
        <begin position="1"/>
        <end position="10"/>
    </location>
</feature>
<accession>A0A285VT90</accession>
<keyword evidence="2" id="KW-1133">Transmembrane helix</keyword>
<dbReference type="Proteomes" id="UP000219688">
    <property type="component" value="Unassembled WGS sequence"/>
</dbReference>
<dbReference type="AlphaFoldDB" id="A0A285VT90"/>
<protein>
    <recommendedName>
        <fullName evidence="5">DUF4190 domain-containing protein</fullName>
    </recommendedName>
</protein>
<organism evidence="3 4">
    <name type="scientific">Ornithinimicrobium cerasi</name>
    <dbReference type="NCBI Taxonomy" id="2248773"/>
    <lineage>
        <taxon>Bacteria</taxon>
        <taxon>Bacillati</taxon>
        <taxon>Actinomycetota</taxon>
        <taxon>Actinomycetes</taxon>
        <taxon>Micrococcales</taxon>
        <taxon>Ornithinimicrobiaceae</taxon>
        <taxon>Ornithinimicrobium</taxon>
    </lineage>
</organism>
<feature type="transmembrane region" description="Helical" evidence="2">
    <location>
        <begin position="112"/>
        <end position="141"/>
    </location>
</feature>
<feature type="transmembrane region" description="Helical" evidence="2">
    <location>
        <begin position="70"/>
        <end position="91"/>
    </location>
</feature>
<proteinExistence type="predicted"/>
<feature type="compositionally biased region" description="Low complexity" evidence="1">
    <location>
        <begin position="19"/>
        <end position="35"/>
    </location>
</feature>
<feature type="region of interest" description="Disordered" evidence="1">
    <location>
        <begin position="1"/>
        <end position="37"/>
    </location>
</feature>
<gene>
    <name evidence="3" type="ORF">SAMN05421879_11199</name>
</gene>
<dbReference type="RefSeq" id="WP_220388150.1">
    <property type="nucleotide sequence ID" value="NZ_OBQK01000011.1"/>
</dbReference>
<keyword evidence="4" id="KW-1185">Reference proteome</keyword>
<evidence type="ECO:0000313" key="4">
    <source>
        <dbReference type="Proteomes" id="UP000219688"/>
    </source>
</evidence>
<evidence type="ECO:0000256" key="2">
    <source>
        <dbReference type="SAM" id="Phobius"/>
    </source>
</evidence>
<evidence type="ECO:0008006" key="5">
    <source>
        <dbReference type="Google" id="ProtNLM"/>
    </source>
</evidence>
<sequence>MHRFEPPPLPGEHRSAAEPTDPYATPTSSSTPQASGYGAPSQAYGYDYGAAPQAAWGTPALNNHPRGTTVLVLGILSLVLLPLLGPVAWVMGRSALKEADASPQPVSNRSSLVAGMVMGIIGTVLLVLGTLIFVVFFFAIVTMSAAPVV</sequence>
<evidence type="ECO:0000313" key="3">
    <source>
        <dbReference type="EMBL" id="SOC57269.1"/>
    </source>
</evidence>
<dbReference type="EMBL" id="OBQK01000011">
    <property type="protein sequence ID" value="SOC57269.1"/>
    <property type="molecule type" value="Genomic_DNA"/>
</dbReference>
<reference evidence="4" key="1">
    <citation type="submission" date="2017-08" db="EMBL/GenBank/DDBJ databases">
        <authorList>
            <person name="Varghese N."/>
            <person name="Submissions S."/>
        </authorList>
    </citation>
    <scope>NUCLEOTIDE SEQUENCE [LARGE SCALE GENOMIC DNA]</scope>
    <source>
        <strain evidence="4">USBA17B2</strain>
    </source>
</reference>
<evidence type="ECO:0000256" key="1">
    <source>
        <dbReference type="SAM" id="MobiDB-lite"/>
    </source>
</evidence>